<evidence type="ECO:0008006" key="7">
    <source>
        <dbReference type="Google" id="ProtNLM"/>
    </source>
</evidence>
<keyword evidence="3" id="KW-0175">Coiled coil</keyword>
<evidence type="ECO:0000256" key="4">
    <source>
        <dbReference type="SAM" id="MobiDB-lite"/>
    </source>
</evidence>
<organism evidence="5 6">
    <name type="scientific">Sclerotinia sclerotiorum (strain ATCC 18683 / 1980 / Ss-1)</name>
    <name type="common">White mold</name>
    <name type="synonym">Whetzelinia sclerotiorum</name>
    <dbReference type="NCBI Taxonomy" id="665079"/>
    <lineage>
        <taxon>Eukaryota</taxon>
        <taxon>Fungi</taxon>
        <taxon>Dikarya</taxon>
        <taxon>Ascomycota</taxon>
        <taxon>Pezizomycotina</taxon>
        <taxon>Leotiomycetes</taxon>
        <taxon>Helotiales</taxon>
        <taxon>Sclerotiniaceae</taxon>
        <taxon>Sclerotinia</taxon>
    </lineage>
</organism>
<feature type="region of interest" description="Disordered" evidence="4">
    <location>
        <begin position="179"/>
        <end position="216"/>
    </location>
</feature>
<dbReference type="EMBL" id="CP017815">
    <property type="protein sequence ID" value="APA06907.1"/>
    <property type="molecule type" value="Genomic_DNA"/>
</dbReference>
<dbReference type="OrthoDB" id="185373at2759"/>
<dbReference type="InterPro" id="IPR002885">
    <property type="entry name" value="PPR_rpt"/>
</dbReference>
<dbReference type="PANTHER" id="PTHR46128">
    <property type="entry name" value="MITOCHONDRIAL GROUP I INTRON SPLICING FACTOR CCM1"/>
    <property type="match status" value="1"/>
</dbReference>
<evidence type="ECO:0000256" key="3">
    <source>
        <dbReference type="SAM" id="Coils"/>
    </source>
</evidence>
<dbReference type="AlphaFoldDB" id="A0A1D9PW38"/>
<evidence type="ECO:0000256" key="1">
    <source>
        <dbReference type="ARBA" id="ARBA00007626"/>
    </source>
</evidence>
<protein>
    <recommendedName>
        <fullName evidence="7">Pentatricopeptide repeat protein</fullName>
    </recommendedName>
</protein>
<comment type="similarity">
    <text evidence="1">Belongs to the PPR family. P subfamily.</text>
</comment>
<evidence type="ECO:0000313" key="5">
    <source>
        <dbReference type="EMBL" id="APA06907.1"/>
    </source>
</evidence>
<dbReference type="PROSITE" id="PS51375">
    <property type="entry name" value="PPR"/>
    <property type="match status" value="1"/>
</dbReference>
<proteinExistence type="inferred from homology"/>
<evidence type="ECO:0000313" key="6">
    <source>
        <dbReference type="Proteomes" id="UP000177798"/>
    </source>
</evidence>
<feature type="region of interest" description="Disordered" evidence="4">
    <location>
        <begin position="31"/>
        <end position="70"/>
    </location>
</feature>
<dbReference type="InterPro" id="IPR050872">
    <property type="entry name" value="PPR_P_subfamily"/>
</dbReference>
<evidence type="ECO:0000256" key="2">
    <source>
        <dbReference type="PROSITE-ProRule" id="PRU00708"/>
    </source>
</evidence>
<dbReference type="InterPro" id="IPR011990">
    <property type="entry name" value="TPR-like_helical_dom_sf"/>
</dbReference>
<feature type="coiled-coil region" evidence="3">
    <location>
        <begin position="97"/>
        <end position="156"/>
    </location>
</feature>
<accession>A0A1D9PW38</accession>
<sequence length="890" mass="101233">MPPPPTNFTSSIRGFVCKSCRIKLQIPPRAPWLSRNFTAQKTPLRSKDRGEKVPPPASKTEVQQPEQTEEPFYKYYDETPDGVRTEAQPDPEEDELLEGLQEAVREIKDDIGEISAEELEEVDEDEEPSLHMEEWEDAMDAKIERLDAEVKRLESITNKPGPMSEEDRQRIREYFLQSVEEDEAETSTELSPPPTSSTTEQFLKPQPKPDSITVPQSNLKTLLIPEKPYPESARPNIKLLNNVLRKIDNDYGRSDFRMDERLMYNLWKYYVLCRRTLLSCPEPIPVAAWELLWGYVSLQDPTNLDRMAHVKRLGSDMQKAGLHLGGSTLLLYIEAVFVEGDPKAAIELWRAAGQSFFEQQENYNLWDQYLELGTRMFAENGDIDEARKAASIVIQRSTDPTSARILIHTIQGCLASTIANRTAEAWDIYLEFRGHMGSRMEMEDYDVINGLFMGAGKPDEALAVFKDMMLTNDPAALKHDSMIARDYNHFPLMLHNKFFFGKWIKKLIGNGDLDEASKVLDLMRNLGVCPDAKFTNGLIGAWFRSGKLRNRKLAEEMGWSMIAARLDFVKAREQGVKGLLLPLRAVEGTNKQEYKHASFNLLPAATIETFSILVEEYVKRQKHEQLLDLYTTLSKAKIPANTNFMNTVLKVDARFSLDTKQIYHTFVADGVKPDITTFLHLWHNLKQRNMQRHKRHNFFGTRELFAEMMTWVNKLKAELGKDDLPMELYNLIIMNFGLVDDQAGSAVALRAMQRYFGTYPTDDTARSIILQVTAVGTITGPLVRRLNINKGTKERVRQVTKVLGLLQSQRAEALAKLGINYDDLKGQAKSEEALILLSDLLRIVTLQVNSGQDGRTDVVKSSKKAAKAMGVPDCIPWIVYNTADEELLDV</sequence>
<dbReference type="VEuPathDB" id="FungiDB:sscle_02g016770"/>
<dbReference type="NCBIfam" id="TIGR00756">
    <property type="entry name" value="PPR"/>
    <property type="match status" value="1"/>
</dbReference>
<dbReference type="PANTHER" id="PTHR46128:SF211">
    <property type="entry name" value="PENTACOTRIPEPTIDE-REPEAT REGION OF PRORP DOMAIN-CONTAINING PROTEIN"/>
    <property type="match status" value="1"/>
</dbReference>
<dbReference type="Gene3D" id="1.25.40.10">
    <property type="entry name" value="Tetratricopeptide repeat domain"/>
    <property type="match status" value="1"/>
</dbReference>
<dbReference type="Proteomes" id="UP000177798">
    <property type="component" value="Chromosome 2"/>
</dbReference>
<gene>
    <name evidence="5" type="ORF">sscle_02g016770</name>
</gene>
<name>A0A1D9PW38_SCLS1</name>
<reference evidence="6" key="1">
    <citation type="journal article" date="2017" name="Genome Biol. Evol.">
        <title>The complete genome sequence of the phytopathogenic fungus Sclerotinia sclerotiorum reveals insights into the genome architecture of broad host range pathogens.</title>
        <authorList>
            <person name="Derbyshire M."/>
            <person name="Denton-Giles M."/>
            <person name="Hegedus D."/>
            <person name="Seifbarghy S."/>
            <person name="Rollins J."/>
            <person name="van Kan J."/>
            <person name="Seidl M.F."/>
            <person name="Faino L."/>
            <person name="Mbengue M."/>
            <person name="Navaud O."/>
            <person name="Raffaele S."/>
            <person name="Hammond-Kosack K."/>
            <person name="Heard S."/>
            <person name="Oliver R."/>
        </authorList>
    </citation>
    <scope>NUCLEOTIDE SEQUENCE [LARGE SCALE GENOMIC DNA]</scope>
    <source>
        <strain evidence="6">ATCC 18683 / 1980 / Ss-1</strain>
    </source>
</reference>
<feature type="repeat" description="PPR" evidence="2">
    <location>
        <begin position="496"/>
        <end position="530"/>
    </location>
</feature>